<organism evidence="11 12">
    <name type="scientific">Cryptotermes secundus</name>
    <dbReference type="NCBI Taxonomy" id="105785"/>
    <lineage>
        <taxon>Eukaryota</taxon>
        <taxon>Metazoa</taxon>
        <taxon>Ecdysozoa</taxon>
        <taxon>Arthropoda</taxon>
        <taxon>Hexapoda</taxon>
        <taxon>Insecta</taxon>
        <taxon>Pterygota</taxon>
        <taxon>Neoptera</taxon>
        <taxon>Polyneoptera</taxon>
        <taxon>Dictyoptera</taxon>
        <taxon>Blattodea</taxon>
        <taxon>Blattoidea</taxon>
        <taxon>Termitoidae</taxon>
        <taxon>Kalotermitidae</taxon>
        <taxon>Cryptotermitinae</taxon>
        <taxon>Cryptotermes</taxon>
    </lineage>
</organism>
<evidence type="ECO:0000256" key="7">
    <source>
        <dbReference type="ARBA" id="ARBA00023170"/>
    </source>
</evidence>
<sequence>MAVALTQQVFHGPSYCAYVMGDGSNLAWDVIGRVIAASPVPVSGGHCPGFAVGMFVAQNASIITDIIISSQHYQRLLVLIPGSLQELLHEAPLFANVSVYVVVANCSSVFHLISPHHLSFQHMSTDHDIVHRELPNLQGQTLRVATFHCPPFSYYNKWKNVKHGGFLPPGVPDGVEMAIFLALSRRLNFTWQLQDLHGGDMWGHHDANGSWSDGIVGVMSQKLADIAFCGIYIEREIMKEFDLTIPWTHYCQTFLVPRHGPSFRFAFLHTFQPILWILITIVTLCIALIFWLLSHFEQRPQGILDTMLTAVGILCLSSFPGLQTQLGSLRPLVASWSLFSLLLTTALSSGLVSHLTQPAPTTQLNSVRDLVESGLTWGQAYTQEHSTFFNLEDPWHAEFAIRFKLESYPHERESRVREGHYAILGGKLDGSERYFMEGDTLKDTGLLSQLRVMSECLICQYAALGLTKGSSLLQPVNCVLRWLLEAGLVEHWQTDLVQDFGNPEIKALFQKAQWKGPQQLSLTHLEDVFMLLCIGLAAATLVFLTEICYSHLTLE</sequence>
<evidence type="ECO:0000259" key="10">
    <source>
        <dbReference type="Pfam" id="PF00060"/>
    </source>
</evidence>
<dbReference type="Gene3D" id="1.10.287.70">
    <property type="match status" value="1"/>
</dbReference>
<dbReference type="InParanoid" id="A0A2J7PU22"/>
<evidence type="ECO:0000256" key="9">
    <source>
        <dbReference type="SAM" id="Phobius"/>
    </source>
</evidence>
<proteinExistence type="inferred from homology"/>
<dbReference type="GO" id="GO:0005886">
    <property type="term" value="C:plasma membrane"/>
    <property type="evidence" value="ECO:0007669"/>
    <property type="project" value="UniProtKB-SubCell"/>
</dbReference>
<evidence type="ECO:0000256" key="3">
    <source>
        <dbReference type="ARBA" id="ARBA00022475"/>
    </source>
</evidence>
<evidence type="ECO:0000256" key="1">
    <source>
        <dbReference type="ARBA" id="ARBA00004651"/>
    </source>
</evidence>
<comment type="similarity">
    <text evidence="2">Belongs to the glutamate-gated ion channel (TC 1.A.10.1) family.</text>
</comment>
<dbReference type="Proteomes" id="UP000235965">
    <property type="component" value="Unassembled WGS sequence"/>
</dbReference>
<dbReference type="Gene3D" id="3.40.190.10">
    <property type="entry name" value="Periplasmic binding protein-like II"/>
    <property type="match status" value="1"/>
</dbReference>
<keyword evidence="5 9" id="KW-1133">Transmembrane helix</keyword>
<evidence type="ECO:0000256" key="2">
    <source>
        <dbReference type="ARBA" id="ARBA00008685"/>
    </source>
</evidence>
<protein>
    <recommendedName>
        <fullName evidence="10">Ionotropic glutamate receptor C-terminal domain-containing protein</fullName>
    </recommendedName>
</protein>
<evidence type="ECO:0000313" key="11">
    <source>
        <dbReference type="EMBL" id="PNF19833.1"/>
    </source>
</evidence>
<feature type="transmembrane region" description="Helical" evidence="9">
    <location>
        <begin position="334"/>
        <end position="355"/>
    </location>
</feature>
<dbReference type="PANTHER" id="PTHR42643">
    <property type="entry name" value="IONOTROPIC RECEPTOR 20A-RELATED"/>
    <property type="match status" value="1"/>
</dbReference>
<reference evidence="11 12" key="1">
    <citation type="submission" date="2017-12" db="EMBL/GenBank/DDBJ databases">
        <title>Hemimetabolous genomes reveal molecular basis of termite eusociality.</title>
        <authorList>
            <person name="Harrison M.C."/>
            <person name="Jongepier E."/>
            <person name="Robertson H.M."/>
            <person name="Arning N."/>
            <person name="Bitard-Feildel T."/>
            <person name="Chao H."/>
            <person name="Childers C.P."/>
            <person name="Dinh H."/>
            <person name="Doddapaneni H."/>
            <person name="Dugan S."/>
            <person name="Gowin J."/>
            <person name="Greiner C."/>
            <person name="Han Y."/>
            <person name="Hu H."/>
            <person name="Hughes D.S.T."/>
            <person name="Huylmans A.-K."/>
            <person name="Kemena C."/>
            <person name="Kremer L.P.M."/>
            <person name="Lee S.L."/>
            <person name="Lopez-Ezquerra A."/>
            <person name="Mallet L."/>
            <person name="Monroy-Kuhn J.M."/>
            <person name="Moser A."/>
            <person name="Murali S.C."/>
            <person name="Muzny D.M."/>
            <person name="Otani S."/>
            <person name="Piulachs M.-D."/>
            <person name="Poelchau M."/>
            <person name="Qu J."/>
            <person name="Schaub F."/>
            <person name="Wada-Katsumata A."/>
            <person name="Worley K.C."/>
            <person name="Xie Q."/>
            <person name="Ylla G."/>
            <person name="Poulsen M."/>
            <person name="Gibbs R.A."/>
            <person name="Schal C."/>
            <person name="Richards S."/>
            <person name="Belles X."/>
            <person name="Korb J."/>
            <person name="Bornberg-Bauer E."/>
        </authorList>
    </citation>
    <scope>NUCLEOTIDE SEQUENCE [LARGE SCALE GENOMIC DNA]</scope>
    <source>
        <tissue evidence="11">Whole body</tissue>
    </source>
</reference>
<feature type="transmembrane region" description="Helical" evidence="9">
    <location>
        <begin position="274"/>
        <end position="293"/>
    </location>
</feature>
<dbReference type="GO" id="GO:0050906">
    <property type="term" value="P:detection of stimulus involved in sensory perception"/>
    <property type="evidence" value="ECO:0007669"/>
    <property type="project" value="UniProtKB-ARBA"/>
</dbReference>
<dbReference type="EMBL" id="NEVH01021208">
    <property type="protein sequence ID" value="PNF19833.1"/>
    <property type="molecule type" value="Genomic_DNA"/>
</dbReference>
<feature type="transmembrane region" description="Helical" evidence="9">
    <location>
        <begin position="528"/>
        <end position="552"/>
    </location>
</feature>
<dbReference type="SUPFAM" id="SSF53850">
    <property type="entry name" value="Periplasmic binding protein-like II"/>
    <property type="match status" value="1"/>
</dbReference>
<feature type="transmembrane region" description="Helical" evidence="9">
    <location>
        <begin position="302"/>
        <end position="322"/>
    </location>
</feature>
<comment type="subcellular location">
    <subcellularLocation>
        <location evidence="1">Cell membrane</location>
        <topology evidence="1">Multi-pass membrane protein</topology>
    </subcellularLocation>
</comment>
<evidence type="ECO:0000256" key="4">
    <source>
        <dbReference type="ARBA" id="ARBA00022692"/>
    </source>
</evidence>
<dbReference type="PANTHER" id="PTHR42643:SF24">
    <property type="entry name" value="IONOTROPIC RECEPTOR 60A"/>
    <property type="match status" value="1"/>
</dbReference>
<name>A0A2J7PU22_9NEOP</name>
<keyword evidence="4 9" id="KW-0812">Transmembrane</keyword>
<keyword evidence="8" id="KW-0325">Glycoprotein</keyword>
<dbReference type="InterPro" id="IPR001320">
    <property type="entry name" value="Iontro_rcpt_C"/>
</dbReference>
<keyword evidence="7" id="KW-0675">Receptor</keyword>
<accession>A0A2J7PU22</accession>
<dbReference type="Pfam" id="PF00060">
    <property type="entry name" value="Lig_chan"/>
    <property type="match status" value="1"/>
</dbReference>
<keyword evidence="3" id="KW-1003">Cell membrane</keyword>
<gene>
    <name evidence="11" type="ORF">B7P43_G12501</name>
</gene>
<dbReference type="OrthoDB" id="8182981at2759"/>
<dbReference type="GO" id="GO:0015276">
    <property type="term" value="F:ligand-gated monoatomic ion channel activity"/>
    <property type="evidence" value="ECO:0007669"/>
    <property type="project" value="InterPro"/>
</dbReference>
<comment type="caution">
    <text evidence="11">The sequence shown here is derived from an EMBL/GenBank/DDBJ whole genome shotgun (WGS) entry which is preliminary data.</text>
</comment>
<dbReference type="AlphaFoldDB" id="A0A2J7PU22"/>
<evidence type="ECO:0000256" key="8">
    <source>
        <dbReference type="ARBA" id="ARBA00023180"/>
    </source>
</evidence>
<dbReference type="STRING" id="105785.A0A2J7PU22"/>
<feature type="domain" description="Ionotropic glutamate receptor C-terminal" evidence="10">
    <location>
        <begin position="275"/>
        <end position="536"/>
    </location>
</feature>
<evidence type="ECO:0000256" key="5">
    <source>
        <dbReference type="ARBA" id="ARBA00022989"/>
    </source>
</evidence>
<evidence type="ECO:0000256" key="6">
    <source>
        <dbReference type="ARBA" id="ARBA00023136"/>
    </source>
</evidence>
<evidence type="ECO:0000313" key="12">
    <source>
        <dbReference type="Proteomes" id="UP000235965"/>
    </source>
</evidence>
<keyword evidence="12" id="KW-1185">Reference proteome</keyword>
<keyword evidence="6 9" id="KW-0472">Membrane</keyword>
<dbReference type="InterPro" id="IPR052192">
    <property type="entry name" value="Insect_Ionotropic_Sensory_Rcpt"/>
</dbReference>